<feature type="domain" description="C2H2-type" evidence="1">
    <location>
        <begin position="147"/>
        <end position="168"/>
    </location>
</feature>
<dbReference type="EMBL" id="CAJZBQ010000003">
    <property type="protein sequence ID" value="CAG9310879.1"/>
    <property type="molecule type" value="Genomic_DNA"/>
</dbReference>
<sequence length="206" mass="24478">MINDSYEPRDVIEYCLLTNWTKTKPDHLNFDSKNLKECMIYLKTSKFRKSIALSLNKWYIDDPNLLSQLSISKTLFDLLTEESNDTNDDKKYLCFICGDKTFFNILSHLKLQHKMTKDLIKDYFKMYKNDYEAIGYSLEAFDDATHARCDICKKKFLKIYYKKHLYVHFDLRFVICPICGKSRSKFNLKGHIQRAHVRPGGLIRDR</sequence>
<keyword evidence="3" id="KW-1185">Reference proteome</keyword>
<dbReference type="InterPro" id="IPR013087">
    <property type="entry name" value="Znf_C2H2_type"/>
</dbReference>
<comment type="caution">
    <text evidence="2">The sequence shown here is derived from an EMBL/GenBank/DDBJ whole genome shotgun (WGS) entry which is preliminary data.</text>
</comment>
<accession>A0AAU9I6X5</accession>
<name>A0AAU9I6X5_9CILI</name>
<dbReference type="Proteomes" id="UP001162131">
    <property type="component" value="Unassembled WGS sequence"/>
</dbReference>
<feature type="domain" description="C2H2-type" evidence="1">
    <location>
        <begin position="92"/>
        <end position="113"/>
    </location>
</feature>
<dbReference type="Gene3D" id="3.30.160.60">
    <property type="entry name" value="Classic Zinc Finger"/>
    <property type="match status" value="1"/>
</dbReference>
<feature type="domain" description="C2H2-type" evidence="1">
    <location>
        <begin position="174"/>
        <end position="196"/>
    </location>
</feature>
<protein>
    <recommendedName>
        <fullName evidence="1">C2H2-type domain-containing protein</fullName>
    </recommendedName>
</protein>
<reference evidence="2" key="1">
    <citation type="submission" date="2021-09" db="EMBL/GenBank/DDBJ databases">
        <authorList>
            <consortium name="AG Swart"/>
            <person name="Singh M."/>
            <person name="Singh A."/>
            <person name="Seah K."/>
            <person name="Emmerich C."/>
        </authorList>
    </citation>
    <scope>NUCLEOTIDE SEQUENCE</scope>
    <source>
        <strain evidence="2">ATCC30299</strain>
    </source>
</reference>
<gene>
    <name evidence="2" type="ORF">BSTOLATCC_MIC2593</name>
</gene>
<dbReference type="AlphaFoldDB" id="A0AAU9I6X5"/>
<dbReference type="SMART" id="SM00355">
    <property type="entry name" value="ZnF_C2H2"/>
    <property type="match status" value="3"/>
</dbReference>
<evidence type="ECO:0000313" key="2">
    <source>
        <dbReference type="EMBL" id="CAG9310879.1"/>
    </source>
</evidence>
<evidence type="ECO:0000313" key="3">
    <source>
        <dbReference type="Proteomes" id="UP001162131"/>
    </source>
</evidence>
<proteinExistence type="predicted"/>
<organism evidence="2 3">
    <name type="scientific">Blepharisma stoltei</name>
    <dbReference type="NCBI Taxonomy" id="1481888"/>
    <lineage>
        <taxon>Eukaryota</taxon>
        <taxon>Sar</taxon>
        <taxon>Alveolata</taxon>
        <taxon>Ciliophora</taxon>
        <taxon>Postciliodesmatophora</taxon>
        <taxon>Heterotrichea</taxon>
        <taxon>Heterotrichida</taxon>
        <taxon>Blepharismidae</taxon>
        <taxon>Blepharisma</taxon>
    </lineage>
</organism>
<evidence type="ECO:0000259" key="1">
    <source>
        <dbReference type="SMART" id="SM00355"/>
    </source>
</evidence>